<dbReference type="EMBL" id="CAADEW010000177">
    <property type="protein sequence ID" value="VFJ64683.1"/>
    <property type="molecule type" value="Genomic_DNA"/>
</dbReference>
<gene>
    <name evidence="1" type="ORF">BECKFW1821A_GA0114235_11773</name>
</gene>
<reference evidence="1" key="1">
    <citation type="submission" date="2019-02" db="EMBL/GenBank/DDBJ databases">
        <authorList>
            <person name="Gruber-Vodicka R. H."/>
            <person name="Seah K. B. B."/>
        </authorList>
    </citation>
    <scope>NUCLEOTIDE SEQUENCE</scope>
    <source>
        <strain evidence="1">BECK_BZ15</strain>
    </source>
</reference>
<proteinExistence type="predicted"/>
<organism evidence="1">
    <name type="scientific">Candidatus Kentrum sp. FW</name>
    <dbReference type="NCBI Taxonomy" id="2126338"/>
    <lineage>
        <taxon>Bacteria</taxon>
        <taxon>Pseudomonadati</taxon>
        <taxon>Pseudomonadota</taxon>
        <taxon>Gammaproteobacteria</taxon>
        <taxon>Candidatus Kentrum</taxon>
    </lineage>
</organism>
<sequence>MVYSFELQTAAELFAATEDQFRHYLADGLSSRKAVTSAMLCWHIADWVYAESSTLQSRFPKLVDFHRYITAQCRSMKVMQDITNGTKHRDLRTPHAGIVKTEPRAGAFSPAFSRAFDRAELTIHLVDGSDTAFDIEFRNALTRQAGTKKVVQTCVAGVERSEPPEDSAISGGSLCSTPATLVQSFLCFLSRTFQVTD</sequence>
<protein>
    <submittedName>
        <fullName evidence="1">Uncharacterized protein</fullName>
    </submittedName>
</protein>
<dbReference type="AlphaFoldDB" id="A0A450TCR4"/>
<evidence type="ECO:0000313" key="1">
    <source>
        <dbReference type="EMBL" id="VFJ64683.1"/>
    </source>
</evidence>
<accession>A0A450TCR4</accession>
<name>A0A450TCR4_9GAMM</name>